<dbReference type="Proteomes" id="UP000789525">
    <property type="component" value="Unassembled WGS sequence"/>
</dbReference>
<dbReference type="EMBL" id="CAJVPT010009948">
    <property type="protein sequence ID" value="CAG8565717.1"/>
    <property type="molecule type" value="Genomic_DNA"/>
</dbReference>
<evidence type="ECO:0000313" key="1">
    <source>
        <dbReference type="EMBL" id="CAG8565717.1"/>
    </source>
</evidence>
<protein>
    <submittedName>
        <fullName evidence="1">11878_t:CDS:1</fullName>
    </submittedName>
</protein>
<keyword evidence="2" id="KW-1185">Reference proteome</keyword>
<organism evidence="1 2">
    <name type="scientific">Acaulospora colombiana</name>
    <dbReference type="NCBI Taxonomy" id="27376"/>
    <lineage>
        <taxon>Eukaryota</taxon>
        <taxon>Fungi</taxon>
        <taxon>Fungi incertae sedis</taxon>
        <taxon>Mucoromycota</taxon>
        <taxon>Glomeromycotina</taxon>
        <taxon>Glomeromycetes</taxon>
        <taxon>Diversisporales</taxon>
        <taxon>Acaulosporaceae</taxon>
        <taxon>Acaulospora</taxon>
    </lineage>
</organism>
<comment type="caution">
    <text evidence="1">The sequence shown here is derived from an EMBL/GenBank/DDBJ whole genome shotgun (WGS) entry which is preliminary data.</text>
</comment>
<accession>A0ACA9M342</accession>
<proteinExistence type="predicted"/>
<evidence type="ECO:0000313" key="2">
    <source>
        <dbReference type="Proteomes" id="UP000789525"/>
    </source>
</evidence>
<name>A0ACA9M342_9GLOM</name>
<sequence>MVSTNTSDIDTVKNFLRTPENVDLSDLVNALGIMNVSLDGPRREQRIQTILAAVPLSAFFTLLENVNNMVTSSTCKVLEKLLQSMSYESISSLGLKEYLTIGLKHDYPEVRILALCQIEKCLESEESIHDLVKSPLFSAVLECLGFNDIPTSVRVSDFIVKIIQSQSGYSFLERSGVIKMLVDSLSQDEEDVVIVLIKCAVLKFFGKLSEIETVDFSEVENRYRLFSHIDAYFLSDHPDLKAIIPAALLSCIIVSPPIYLMILWASTTVLVANDFPTQEMSNISEQIYRKMGGNPTPLSTLITNAKTSLEELRTTCFATMQKIAIHPWGKIEMSNSKEFIDYIVNRTTEFSHRGKEWKFSIIQTLCSTPDAENLIAPKTLERLRQYLREGPFYVRTSGAVALESG</sequence>
<reference evidence="1" key="1">
    <citation type="submission" date="2021-06" db="EMBL/GenBank/DDBJ databases">
        <authorList>
            <person name="Kallberg Y."/>
            <person name="Tangrot J."/>
            <person name="Rosling A."/>
        </authorList>
    </citation>
    <scope>NUCLEOTIDE SEQUENCE</scope>
    <source>
        <strain evidence="1">CL356</strain>
    </source>
</reference>
<gene>
    <name evidence="1" type="ORF">ACOLOM_LOCUS5402</name>
</gene>